<dbReference type="Proteomes" id="UP000789396">
    <property type="component" value="Unassembled WGS sequence"/>
</dbReference>
<dbReference type="AlphaFoldDB" id="A0A9N9IX12"/>
<protein>
    <submittedName>
        <fullName evidence="2">13505_t:CDS:1</fullName>
    </submittedName>
</protein>
<evidence type="ECO:0000313" key="3">
    <source>
        <dbReference type="Proteomes" id="UP000789396"/>
    </source>
</evidence>
<dbReference type="OrthoDB" id="2439404at2759"/>
<dbReference type="EMBL" id="CAJVPZ010036870">
    <property type="protein sequence ID" value="CAG8752288.1"/>
    <property type="molecule type" value="Genomic_DNA"/>
</dbReference>
<reference evidence="2" key="1">
    <citation type="submission" date="2021-06" db="EMBL/GenBank/DDBJ databases">
        <authorList>
            <person name="Kallberg Y."/>
            <person name="Tangrot J."/>
            <person name="Rosling A."/>
        </authorList>
    </citation>
    <scope>NUCLEOTIDE SEQUENCE</scope>
    <source>
        <strain evidence="2">IN212</strain>
    </source>
</reference>
<evidence type="ECO:0000313" key="2">
    <source>
        <dbReference type="EMBL" id="CAG8752288.1"/>
    </source>
</evidence>
<comment type="caution">
    <text evidence="2">The sequence shown here is derived from an EMBL/GenBank/DDBJ whole genome shotgun (WGS) entry which is preliminary data.</text>
</comment>
<dbReference type="GO" id="GO:0003677">
    <property type="term" value="F:DNA binding"/>
    <property type="evidence" value="ECO:0007669"/>
    <property type="project" value="InterPro"/>
</dbReference>
<sequence length="420" mass="48114">KKLSELEKKHDLLLDKLKSIGVHDVSEDADRQKIVQLELNNKKNKFISYRLLTTGQEKKADPIQNKISYSSPLGKVLMNKKIGEVGNFSALESEKTIIILAAGQDYALSGSEEQQLGCSYLKENRDKIQGIIVNNTTFHNTGFLAQICQELGQQIPIYTSVHNKLVLHYLYPQIKNRIVVMMSASPPILIGDFTCSFFPLPSYLLGNCVVAFHHSQYSFYLLEEVLLNNLRILNERFLLLVRQILAKSSLGQVISREGEIILLVVNHNNIETEIDYHLQGFPVEQKSNFHFLLGLPPVIGKEESLAELVDYLHAQSEEVTNLSKKEYFNFRTSFYKNAKFLPYLSGPFLTLPNHHAYQFFDQKITPLKVKKTLTTLEEILIKQRKNLQEGEEKLTFGLNREDSTKVIKETVKRRCNELVK</sequence>
<proteinExistence type="predicted"/>
<dbReference type="Pfam" id="PF01272">
    <property type="entry name" value="GreA_GreB"/>
    <property type="match status" value="1"/>
</dbReference>
<dbReference type="SUPFAM" id="SSF54534">
    <property type="entry name" value="FKBP-like"/>
    <property type="match status" value="1"/>
</dbReference>
<accession>A0A9N9IX12</accession>
<dbReference type="GO" id="GO:0032784">
    <property type="term" value="P:regulation of DNA-templated transcription elongation"/>
    <property type="evidence" value="ECO:0007669"/>
    <property type="project" value="InterPro"/>
</dbReference>
<organism evidence="2 3">
    <name type="scientific">Racocetra fulgida</name>
    <dbReference type="NCBI Taxonomy" id="60492"/>
    <lineage>
        <taxon>Eukaryota</taxon>
        <taxon>Fungi</taxon>
        <taxon>Fungi incertae sedis</taxon>
        <taxon>Mucoromycota</taxon>
        <taxon>Glomeromycotina</taxon>
        <taxon>Glomeromycetes</taxon>
        <taxon>Diversisporales</taxon>
        <taxon>Gigasporaceae</taxon>
        <taxon>Racocetra</taxon>
    </lineage>
</organism>
<dbReference type="InterPro" id="IPR036953">
    <property type="entry name" value="GreA/GreB_C_sf"/>
</dbReference>
<gene>
    <name evidence="2" type="ORF">RFULGI_LOCUS13693</name>
</gene>
<dbReference type="Gene3D" id="3.10.50.30">
    <property type="entry name" value="Transcription elongation factor, GreA/GreB, C-terminal domain"/>
    <property type="match status" value="1"/>
</dbReference>
<dbReference type="InterPro" id="IPR001437">
    <property type="entry name" value="Tscrpt_elong_fac_GreA/B_C"/>
</dbReference>
<feature type="non-terminal residue" evidence="2">
    <location>
        <position position="1"/>
    </location>
</feature>
<feature type="non-terminal residue" evidence="2">
    <location>
        <position position="420"/>
    </location>
</feature>
<keyword evidence="3" id="KW-1185">Reference proteome</keyword>
<feature type="domain" description="Transcription elongation factor GreA/GreB C-terminal" evidence="1">
    <location>
        <begin position="45"/>
        <end position="101"/>
    </location>
</feature>
<evidence type="ECO:0000259" key="1">
    <source>
        <dbReference type="Pfam" id="PF01272"/>
    </source>
</evidence>
<name>A0A9N9IX12_9GLOM</name>